<dbReference type="AlphaFoldDB" id="A0A1G6L4Y3"/>
<dbReference type="InterPro" id="IPR037187">
    <property type="entry name" value="DnaK_N"/>
</dbReference>
<dbReference type="PROSITE" id="PS51128">
    <property type="entry name" value="ZF_DKSA_2"/>
    <property type="match status" value="1"/>
</dbReference>
<evidence type="ECO:0000256" key="5">
    <source>
        <dbReference type="SAM" id="MobiDB-lite"/>
    </source>
</evidence>
<dbReference type="PANTHER" id="PTHR33823">
    <property type="entry name" value="RNA POLYMERASE-BINDING TRANSCRIPTION FACTOR DKSA-RELATED"/>
    <property type="match status" value="1"/>
</dbReference>
<evidence type="ECO:0000313" key="8">
    <source>
        <dbReference type="Proteomes" id="UP000242662"/>
    </source>
</evidence>
<feature type="zinc finger region" description="dksA C4-type" evidence="4">
    <location>
        <begin position="83"/>
        <end position="107"/>
    </location>
</feature>
<organism evidence="7 8">
    <name type="scientific">Shouchella lonarensis</name>
    <dbReference type="NCBI Taxonomy" id="1464122"/>
    <lineage>
        <taxon>Bacteria</taxon>
        <taxon>Bacillati</taxon>
        <taxon>Bacillota</taxon>
        <taxon>Bacilli</taxon>
        <taxon>Bacillales</taxon>
        <taxon>Bacillaceae</taxon>
        <taxon>Shouchella</taxon>
    </lineage>
</organism>
<dbReference type="Proteomes" id="UP000242662">
    <property type="component" value="Unassembled WGS sequence"/>
</dbReference>
<evidence type="ECO:0000259" key="6">
    <source>
        <dbReference type="Pfam" id="PF01258"/>
    </source>
</evidence>
<reference evidence="8" key="1">
    <citation type="submission" date="2016-09" db="EMBL/GenBank/DDBJ databases">
        <authorList>
            <person name="Varghese N."/>
            <person name="Submissions S."/>
        </authorList>
    </citation>
    <scope>NUCLEOTIDE SEQUENCE [LARGE SCALE GENOMIC DNA]</scope>
    <source>
        <strain evidence="8">25nlg</strain>
    </source>
</reference>
<feature type="domain" description="Zinc finger DksA/TraR C4-type" evidence="6">
    <location>
        <begin position="78"/>
        <end position="102"/>
    </location>
</feature>
<keyword evidence="3" id="KW-0862">Zinc</keyword>
<dbReference type="EMBL" id="FMYM01000008">
    <property type="protein sequence ID" value="SDC38372.1"/>
    <property type="molecule type" value="Genomic_DNA"/>
</dbReference>
<proteinExistence type="predicted"/>
<evidence type="ECO:0000256" key="1">
    <source>
        <dbReference type="ARBA" id="ARBA00022723"/>
    </source>
</evidence>
<dbReference type="RefSeq" id="WP_245701198.1">
    <property type="nucleotide sequence ID" value="NZ_FMYM01000008.1"/>
</dbReference>
<evidence type="ECO:0000256" key="3">
    <source>
        <dbReference type="ARBA" id="ARBA00022833"/>
    </source>
</evidence>
<protein>
    <submittedName>
        <fullName evidence="7">Transcriptional regulator, TraR/DksA family</fullName>
    </submittedName>
</protein>
<sequence length="186" mass="21191">MDEHFLHLKETLLARAETLTARLAEPNSHDTGELSHYDNHPADTATASFEYDRDAVLHKQVEDELHEVRRALAKFADGTYGICEKTGEMIPYERLEAYPTARTVAAYRSKANHVVPQVGTLTNNYFAEDREFDAYERVSHFNDRRETEEEGAEIGERLATGMTGFHGSERVVDESRDNARTYPEPD</sequence>
<dbReference type="SUPFAM" id="SSF57716">
    <property type="entry name" value="Glucocorticoid receptor-like (DNA-binding domain)"/>
    <property type="match status" value="1"/>
</dbReference>
<feature type="region of interest" description="Disordered" evidence="5">
    <location>
        <begin position="160"/>
        <end position="186"/>
    </location>
</feature>
<keyword evidence="1" id="KW-0479">Metal-binding</keyword>
<dbReference type="InterPro" id="IPR000962">
    <property type="entry name" value="Znf_DskA_TraR"/>
</dbReference>
<keyword evidence="2" id="KW-0863">Zinc-finger</keyword>
<name>A0A1G6L4Y3_9BACI</name>
<evidence type="ECO:0000256" key="4">
    <source>
        <dbReference type="PROSITE-ProRule" id="PRU00510"/>
    </source>
</evidence>
<keyword evidence="8" id="KW-1185">Reference proteome</keyword>
<dbReference type="STRING" id="1464122.SAMN05421737_1083"/>
<dbReference type="Pfam" id="PF01258">
    <property type="entry name" value="zf-dskA_traR"/>
    <property type="match status" value="1"/>
</dbReference>
<gene>
    <name evidence="7" type="ORF">SAMN05421737_1083</name>
</gene>
<evidence type="ECO:0000256" key="2">
    <source>
        <dbReference type="ARBA" id="ARBA00022771"/>
    </source>
</evidence>
<feature type="compositionally biased region" description="Basic and acidic residues" evidence="5">
    <location>
        <begin position="167"/>
        <end position="179"/>
    </location>
</feature>
<dbReference type="SUPFAM" id="SSF109635">
    <property type="entry name" value="DnaK suppressor protein DksA, alpha-hairpin domain"/>
    <property type="match status" value="1"/>
</dbReference>
<dbReference type="Gene3D" id="1.20.120.910">
    <property type="entry name" value="DksA, coiled-coil domain"/>
    <property type="match status" value="1"/>
</dbReference>
<dbReference type="PANTHER" id="PTHR33823:SF4">
    <property type="entry name" value="GENERAL STRESS PROTEIN 16O"/>
    <property type="match status" value="1"/>
</dbReference>
<dbReference type="GO" id="GO:0008270">
    <property type="term" value="F:zinc ion binding"/>
    <property type="evidence" value="ECO:0007669"/>
    <property type="project" value="UniProtKB-KW"/>
</dbReference>
<accession>A0A1G6L4Y3</accession>
<evidence type="ECO:0000313" key="7">
    <source>
        <dbReference type="EMBL" id="SDC38372.1"/>
    </source>
</evidence>